<evidence type="ECO:0000313" key="2">
    <source>
        <dbReference type="EMBL" id="PIQ71970.1"/>
    </source>
</evidence>
<proteinExistence type="predicted"/>
<dbReference type="Pfam" id="PF01930">
    <property type="entry name" value="Cas_Cas4"/>
    <property type="match status" value="1"/>
</dbReference>
<accession>A0A2H0KL32</accession>
<dbReference type="AlphaFoldDB" id="A0A2H0KL32"/>
<evidence type="ECO:0000259" key="1">
    <source>
        <dbReference type="Pfam" id="PF01930"/>
    </source>
</evidence>
<sequence>MDEVIQISKINDFIFCPHSIYLHGVYESFHENIYQDTPQRQGKIVHETIENSTYSSAKRYLQGVSVYSQKYRLVGKIDIYDTKDKALIERKYKIEYIYDGQKYQLYAQCIAMCEAGYEVERLFIHSLSNNKRYAIDLPDEEELIHFGLVINSIREYSVLSSTHSVNPVKCTKCIYRQLCHKALC</sequence>
<gene>
    <name evidence="2" type="primary">cas4</name>
    <name evidence="2" type="ORF">COV87_00395</name>
</gene>
<dbReference type="InterPro" id="IPR011604">
    <property type="entry name" value="PDDEXK-like_dom_sf"/>
</dbReference>
<dbReference type="InterPro" id="IPR027616">
    <property type="entry name" value="Cas4_PREFRAN"/>
</dbReference>
<dbReference type="InterPro" id="IPR022765">
    <property type="entry name" value="Dna2/Cas4_DUF83"/>
</dbReference>
<organism evidence="2 3">
    <name type="scientific">Candidatus Roizmanbacteria bacterium CG11_big_fil_rev_8_21_14_0_20_37_16</name>
    <dbReference type="NCBI Taxonomy" id="1974857"/>
    <lineage>
        <taxon>Bacteria</taxon>
        <taxon>Candidatus Roizmaniibacteriota</taxon>
    </lineage>
</organism>
<evidence type="ECO:0000313" key="3">
    <source>
        <dbReference type="Proteomes" id="UP000229497"/>
    </source>
</evidence>
<dbReference type="NCBIfam" id="TIGR04328">
    <property type="entry name" value="cas4_PREFRAN"/>
    <property type="match status" value="1"/>
</dbReference>
<comment type="caution">
    <text evidence="2">The sequence shown here is derived from an EMBL/GenBank/DDBJ whole genome shotgun (WGS) entry which is preliminary data.</text>
</comment>
<protein>
    <submittedName>
        <fullName evidence="2">Type V CRISPR-associated protein Cas4</fullName>
    </submittedName>
</protein>
<dbReference type="Proteomes" id="UP000229497">
    <property type="component" value="Unassembled WGS sequence"/>
</dbReference>
<name>A0A2H0KL32_9BACT</name>
<reference evidence="2 3" key="1">
    <citation type="submission" date="2017-09" db="EMBL/GenBank/DDBJ databases">
        <title>Depth-based differentiation of microbial function through sediment-hosted aquifers and enrichment of novel symbionts in the deep terrestrial subsurface.</title>
        <authorList>
            <person name="Probst A.J."/>
            <person name="Ladd B."/>
            <person name="Jarett J.K."/>
            <person name="Geller-Mcgrath D.E."/>
            <person name="Sieber C.M."/>
            <person name="Emerson J.B."/>
            <person name="Anantharaman K."/>
            <person name="Thomas B.C."/>
            <person name="Malmstrom R."/>
            <person name="Stieglmeier M."/>
            <person name="Klingl A."/>
            <person name="Woyke T."/>
            <person name="Ryan C.M."/>
            <person name="Banfield J.F."/>
        </authorList>
    </citation>
    <scope>NUCLEOTIDE SEQUENCE [LARGE SCALE GENOMIC DNA]</scope>
    <source>
        <strain evidence="2">CG11_big_fil_rev_8_21_14_0_20_37_16</strain>
    </source>
</reference>
<dbReference type="Gene3D" id="3.90.320.10">
    <property type="match status" value="1"/>
</dbReference>
<dbReference type="EMBL" id="PCVK01000015">
    <property type="protein sequence ID" value="PIQ71970.1"/>
    <property type="molecule type" value="Genomic_DNA"/>
</dbReference>
<feature type="domain" description="DUF83" evidence="1">
    <location>
        <begin position="7"/>
        <end position="180"/>
    </location>
</feature>